<dbReference type="AlphaFoldDB" id="A0A6S6U198"/>
<sequence length="187" mass="20620">MPLSTPARRQSSHTRVVTCNGYEREDGLWDIEGRIVDTKALPFSNKDRGGSIEAGEALHDMSLRLTIDTDMKIHAAEQCTDFSPYNYCQTVEHFCENLIGQHIGPGWTKMTKIKMGAGKGCTHLTELLIPMATTAFQTLVKAKSTGRTSGSAHSSPPKIPGFMNSCHALQVDGPIVKEHWPQFYTAE</sequence>
<protein>
    <recommendedName>
        <fullName evidence="2">DUF2889 domain-containing protein</fullName>
    </recommendedName>
</protein>
<reference evidence="1" key="1">
    <citation type="submission" date="2020-01" db="EMBL/GenBank/DDBJ databases">
        <authorList>
            <person name="Meier V. D."/>
            <person name="Meier V D."/>
        </authorList>
    </citation>
    <scope>NUCLEOTIDE SEQUENCE</scope>
    <source>
        <strain evidence="1">HLG_WM_MAG_09</strain>
    </source>
</reference>
<evidence type="ECO:0008006" key="2">
    <source>
        <dbReference type="Google" id="ProtNLM"/>
    </source>
</evidence>
<dbReference type="EMBL" id="CACVAT010000429">
    <property type="protein sequence ID" value="CAA6826682.1"/>
    <property type="molecule type" value="Genomic_DNA"/>
</dbReference>
<gene>
    <name evidence="1" type="ORF">HELGO_WM46491</name>
</gene>
<proteinExistence type="predicted"/>
<dbReference type="InterPro" id="IPR021312">
    <property type="entry name" value="DUF2889"/>
</dbReference>
<organism evidence="1">
    <name type="scientific">uncultured Thiotrichaceae bacterium</name>
    <dbReference type="NCBI Taxonomy" id="298394"/>
    <lineage>
        <taxon>Bacteria</taxon>
        <taxon>Pseudomonadati</taxon>
        <taxon>Pseudomonadota</taxon>
        <taxon>Gammaproteobacteria</taxon>
        <taxon>Thiotrichales</taxon>
        <taxon>Thiotrichaceae</taxon>
        <taxon>environmental samples</taxon>
    </lineage>
</organism>
<accession>A0A6S6U198</accession>
<name>A0A6S6U198_9GAMM</name>
<dbReference type="Pfam" id="PF11136">
    <property type="entry name" value="DUF2889"/>
    <property type="match status" value="1"/>
</dbReference>
<evidence type="ECO:0000313" key="1">
    <source>
        <dbReference type="EMBL" id="CAA6826682.1"/>
    </source>
</evidence>